<proteinExistence type="predicted"/>
<feature type="transmembrane region" description="Helical" evidence="1">
    <location>
        <begin position="94"/>
        <end position="113"/>
    </location>
</feature>
<accession>A0A433XBH0</accession>
<comment type="caution">
    <text evidence="3">The sequence shown here is derived from an EMBL/GenBank/DDBJ whole genome shotgun (WGS) entry which is preliminary data.</text>
</comment>
<dbReference type="AlphaFoldDB" id="A0A433XBH0"/>
<evidence type="ECO:0000313" key="3">
    <source>
        <dbReference type="EMBL" id="RUT31425.1"/>
    </source>
</evidence>
<feature type="domain" description="SPW repeat-containing integral membrane" evidence="2">
    <location>
        <begin position="6"/>
        <end position="108"/>
    </location>
</feature>
<keyword evidence="4" id="KW-1185">Reference proteome</keyword>
<dbReference type="EMBL" id="RZNJ01000003">
    <property type="protein sequence ID" value="RUT31425.1"/>
    <property type="molecule type" value="Genomic_DNA"/>
</dbReference>
<evidence type="ECO:0000259" key="2">
    <source>
        <dbReference type="Pfam" id="PF03779"/>
    </source>
</evidence>
<dbReference type="OrthoDB" id="166183at2"/>
<sequence>MNERHWQDWLIAVVGVWLVLSNWVLAYTIPGTAPAGADSLIFWNALLTGAIALLLGGMALAAFRIWEEWADIAIGLWLIASPWVLGFASVPLAMWNVTLSGVVIILSAAWTLYDARETRHA</sequence>
<protein>
    <recommendedName>
        <fullName evidence="2">SPW repeat-containing integral membrane domain-containing protein</fullName>
    </recommendedName>
</protein>
<keyword evidence="1" id="KW-0472">Membrane</keyword>
<evidence type="ECO:0000313" key="4">
    <source>
        <dbReference type="Proteomes" id="UP000281547"/>
    </source>
</evidence>
<dbReference type="RefSeq" id="WP_127188670.1">
    <property type="nucleotide sequence ID" value="NZ_RZNJ01000003.1"/>
</dbReference>
<dbReference type="InterPro" id="IPR005530">
    <property type="entry name" value="SPW"/>
</dbReference>
<name>A0A433XBH0_9HYPH</name>
<keyword evidence="1" id="KW-1133">Transmembrane helix</keyword>
<keyword evidence="1" id="KW-0812">Transmembrane</keyword>
<gene>
    <name evidence="3" type="ORF">EMQ25_11290</name>
</gene>
<organism evidence="3 4">
    <name type="scientific">Arsenicitalea aurantiaca</name>
    <dbReference type="NCBI Taxonomy" id="1783274"/>
    <lineage>
        <taxon>Bacteria</taxon>
        <taxon>Pseudomonadati</taxon>
        <taxon>Pseudomonadota</taxon>
        <taxon>Alphaproteobacteria</taxon>
        <taxon>Hyphomicrobiales</taxon>
        <taxon>Devosiaceae</taxon>
        <taxon>Arsenicitalea</taxon>
    </lineage>
</organism>
<feature type="transmembrane region" description="Helical" evidence="1">
    <location>
        <begin position="41"/>
        <end position="62"/>
    </location>
</feature>
<reference evidence="3 4" key="1">
    <citation type="journal article" date="2016" name="Int. J. Syst. Evol. Microbiol.">
        <title>Arsenicitalea aurantiaca gen. nov., sp. nov., a new member of the family Hyphomicrobiaceae, isolated from high-arsenic sediment.</title>
        <authorList>
            <person name="Mu Y."/>
            <person name="Zhou L."/>
            <person name="Zeng X.C."/>
            <person name="Liu L."/>
            <person name="Pan Y."/>
            <person name="Chen X."/>
            <person name="Wang J."/>
            <person name="Li S."/>
            <person name="Li W.J."/>
            <person name="Wang Y."/>
        </authorList>
    </citation>
    <scope>NUCLEOTIDE SEQUENCE [LARGE SCALE GENOMIC DNA]</scope>
    <source>
        <strain evidence="3 4">42-50</strain>
    </source>
</reference>
<dbReference type="Proteomes" id="UP000281547">
    <property type="component" value="Unassembled WGS sequence"/>
</dbReference>
<evidence type="ECO:0000256" key="1">
    <source>
        <dbReference type="SAM" id="Phobius"/>
    </source>
</evidence>
<feature type="transmembrane region" description="Helical" evidence="1">
    <location>
        <begin position="69"/>
        <end position="88"/>
    </location>
</feature>
<feature type="transmembrane region" description="Helical" evidence="1">
    <location>
        <begin position="9"/>
        <end position="29"/>
    </location>
</feature>
<dbReference type="Pfam" id="PF03779">
    <property type="entry name" value="SPW"/>
    <property type="match status" value="1"/>
</dbReference>